<dbReference type="Pfam" id="PF21485">
    <property type="entry name" value="IF5A-like_N"/>
    <property type="match status" value="1"/>
</dbReference>
<dbReference type="NCBIfam" id="TIGR00037">
    <property type="entry name" value="eIF_5A"/>
    <property type="match status" value="1"/>
</dbReference>
<evidence type="ECO:0000313" key="11">
    <source>
        <dbReference type="EMBL" id="KAE8136955.1"/>
    </source>
</evidence>
<keyword evidence="4" id="KW-0251">Elongation factor</keyword>
<sequence>MSDNEVRTHTTFPMTNSDMKKGGHIMIKGRPCKIVEMSTSKTGRHGHAKVHFVGIDIFTGKKLEDIAPSTHTSDVPVVHRAEYRLDGIDDDDEYLLLTDMNGNTKNDVPVPQDDLGLIVKDRLDNGDSSFVTIVSAMGEDACINIREAE</sequence>
<dbReference type="Gene3D" id="2.40.50.140">
    <property type="entry name" value="Nucleic acid-binding proteins"/>
    <property type="match status" value="1"/>
</dbReference>
<keyword evidence="12" id="KW-1185">Reference proteome</keyword>
<gene>
    <name evidence="11" type="ORF">BDV38DRAFT_293551</name>
</gene>
<proteinExistence type="inferred from homology"/>
<dbReference type="OrthoDB" id="9975114at2759"/>
<organism evidence="11 12">
    <name type="scientific">Aspergillus pseudotamarii</name>
    <dbReference type="NCBI Taxonomy" id="132259"/>
    <lineage>
        <taxon>Eukaryota</taxon>
        <taxon>Fungi</taxon>
        <taxon>Dikarya</taxon>
        <taxon>Ascomycota</taxon>
        <taxon>Pezizomycotina</taxon>
        <taxon>Eurotiomycetes</taxon>
        <taxon>Eurotiomycetidae</taxon>
        <taxon>Eurotiales</taxon>
        <taxon>Aspergillaceae</taxon>
        <taxon>Aspergillus</taxon>
        <taxon>Aspergillus subgen. Circumdati</taxon>
    </lineage>
</organism>
<evidence type="ECO:0000256" key="7">
    <source>
        <dbReference type="ARBA" id="ARBA00023071"/>
    </source>
</evidence>
<evidence type="ECO:0000256" key="1">
    <source>
        <dbReference type="ARBA" id="ARBA00004496"/>
    </source>
</evidence>
<comment type="function">
    <text evidence="8">Translation factor that promotes translation elongation and termination, particularly upon ribosome stalling at specific amino acid sequence contexts. Binds between the exit (E) and peptidyl (P) site of the ribosome and promotes rescue of stalled ribosome: specifically required for efficient translation of polyproline-containing peptides as well as other motifs that stall the ribosome. Acts as ribosome quality control (RQC) cofactor by joining the RQC complex to facilitate peptidyl transfer during CAT tailing step.</text>
</comment>
<keyword evidence="7 8" id="KW-0385">Hypusine</keyword>
<dbReference type="AlphaFoldDB" id="A0A5N6SQT9"/>
<feature type="region of interest" description="Disordered" evidence="9">
    <location>
        <begin position="1"/>
        <end position="20"/>
    </location>
</feature>
<dbReference type="SMART" id="SM01376">
    <property type="entry name" value="eIF-5a"/>
    <property type="match status" value="1"/>
</dbReference>
<dbReference type="InterPro" id="IPR008991">
    <property type="entry name" value="Translation_prot_SH3-like_sf"/>
</dbReference>
<dbReference type="GO" id="GO:0003723">
    <property type="term" value="F:RNA binding"/>
    <property type="evidence" value="ECO:0007669"/>
    <property type="project" value="UniProtKB-KW"/>
</dbReference>
<dbReference type="Proteomes" id="UP000325672">
    <property type="component" value="Unassembled WGS sequence"/>
</dbReference>
<dbReference type="Pfam" id="PF01287">
    <property type="entry name" value="eIF-5a"/>
    <property type="match status" value="1"/>
</dbReference>
<dbReference type="SUPFAM" id="SSF50104">
    <property type="entry name" value="Translation proteins SH3-like domain"/>
    <property type="match status" value="1"/>
</dbReference>
<dbReference type="GO" id="GO:0003746">
    <property type="term" value="F:translation elongation factor activity"/>
    <property type="evidence" value="ECO:0007669"/>
    <property type="project" value="UniProtKB-UniRule"/>
</dbReference>
<keyword evidence="3" id="KW-0963">Cytoplasm</keyword>
<dbReference type="GO" id="GO:0045901">
    <property type="term" value="P:positive regulation of translational elongation"/>
    <property type="evidence" value="ECO:0007669"/>
    <property type="project" value="UniProtKB-UniRule"/>
</dbReference>
<evidence type="ECO:0000259" key="10">
    <source>
        <dbReference type="SMART" id="SM01376"/>
    </source>
</evidence>
<evidence type="ECO:0000256" key="4">
    <source>
        <dbReference type="ARBA" id="ARBA00022768"/>
    </source>
</evidence>
<dbReference type="RefSeq" id="XP_031913018.1">
    <property type="nucleotide sequence ID" value="XM_032062284.1"/>
</dbReference>
<comment type="PTM">
    <text evidence="8">eIF-5A seems to be the only eukaryotic protein to have a hypusine residue which is a post-translational modification of a lysine by the addition of a butylamino group.</text>
</comment>
<dbReference type="GO" id="GO:0003743">
    <property type="term" value="F:translation initiation factor activity"/>
    <property type="evidence" value="ECO:0007669"/>
    <property type="project" value="UniProtKB-KW"/>
</dbReference>
<dbReference type="PIRSF" id="PIRSF003025">
    <property type="entry name" value="eIF5A"/>
    <property type="match status" value="1"/>
</dbReference>
<dbReference type="InterPro" id="IPR020189">
    <property type="entry name" value="IF5A_C"/>
</dbReference>
<name>A0A5N6SQT9_ASPPS</name>
<dbReference type="Gene3D" id="2.30.30.30">
    <property type="match status" value="1"/>
</dbReference>
<comment type="subcellular location">
    <subcellularLocation>
        <location evidence="1">Cytoplasm</location>
    </subcellularLocation>
</comment>
<evidence type="ECO:0000256" key="6">
    <source>
        <dbReference type="ARBA" id="ARBA00022917"/>
    </source>
</evidence>
<dbReference type="EMBL" id="ML743580">
    <property type="protein sequence ID" value="KAE8136955.1"/>
    <property type="molecule type" value="Genomic_DNA"/>
</dbReference>
<dbReference type="InterPro" id="IPR014722">
    <property type="entry name" value="Rib_uL2_dom2"/>
</dbReference>
<protein>
    <recommendedName>
        <fullName evidence="8">Eukaryotic translation initiation factor 5A</fullName>
        <shortName evidence="8">eIF-5A</shortName>
    </recommendedName>
</protein>
<keyword evidence="11" id="KW-0396">Initiation factor</keyword>
<dbReference type="SUPFAM" id="SSF50249">
    <property type="entry name" value="Nucleic acid-binding proteins"/>
    <property type="match status" value="1"/>
</dbReference>
<dbReference type="GO" id="GO:0005737">
    <property type="term" value="C:cytoplasm"/>
    <property type="evidence" value="ECO:0007669"/>
    <property type="project" value="UniProtKB-SubCell"/>
</dbReference>
<comment type="similarity">
    <text evidence="2 8">Belongs to the eIF-5A family.</text>
</comment>
<evidence type="ECO:0000256" key="9">
    <source>
        <dbReference type="SAM" id="MobiDB-lite"/>
    </source>
</evidence>
<dbReference type="InterPro" id="IPR048670">
    <property type="entry name" value="IF5A-like_N"/>
</dbReference>
<dbReference type="GO" id="GO:0043022">
    <property type="term" value="F:ribosome binding"/>
    <property type="evidence" value="ECO:0007669"/>
    <property type="project" value="UniProtKB-UniRule"/>
</dbReference>
<evidence type="ECO:0000256" key="5">
    <source>
        <dbReference type="ARBA" id="ARBA00022884"/>
    </source>
</evidence>
<reference evidence="11 12" key="1">
    <citation type="submission" date="2019-04" db="EMBL/GenBank/DDBJ databases">
        <title>Friends and foes A comparative genomics study of 23 Aspergillus species from section Flavi.</title>
        <authorList>
            <consortium name="DOE Joint Genome Institute"/>
            <person name="Kjaerbolling I."/>
            <person name="Vesth T."/>
            <person name="Frisvad J.C."/>
            <person name="Nybo J.L."/>
            <person name="Theobald S."/>
            <person name="Kildgaard S."/>
            <person name="Isbrandt T."/>
            <person name="Kuo A."/>
            <person name="Sato A."/>
            <person name="Lyhne E.K."/>
            <person name="Kogle M.E."/>
            <person name="Wiebenga A."/>
            <person name="Kun R.S."/>
            <person name="Lubbers R.J."/>
            <person name="Makela M.R."/>
            <person name="Barry K."/>
            <person name="Chovatia M."/>
            <person name="Clum A."/>
            <person name="Daum C."/>
            <person name="Haridas S."/>
            <person name="He G."/>
            <person name="LaButti K."/>
            <person name="Lipzen A."/>
            <person name="Mondo S."/>
            <person name="Riley R."/>
            <person name="Salamov A."/>
            <person name="Simmons B.A."/>
            <person name="Magnuson J.K."/>
            <person name="Henrissat B."/>
            <person name="Mortensen U.H."/>
            <person name="Larsen T.O."/>
            <person name="Devries R.P."/>
            <person name="Grigoriev I.V."/>
            <person name="Machida M."/>
            <person name="Baker S.E."/>
            <person name="Andersen M.R."/>
        </authorList>
    </citation>
    <scope>NUCLEOTIDE SEQUENCE [LARGE SCALE GENOMIC DNA]</scope>
    <source>
        <strain evidence="11 12">CBS 117625</strain>
    </source>
</reference>
<keyword evidence="5" id="KW-0694">RNA-binding</keyword>
<keyword evidence="6 8" id="KW-0648">Protein biosynthesis</keyword>
<dbReference type="InterPro" id="IPR001884">
    <property type="entry name" value="IF5A-like"/>
</dbReference>
<dbReference type="InterPro" id="IPR012340">
    <property type="entry name" value="NA-bd_OB-fold"/>
</dbReference>
<evidence type="ECO:0000256" key="3">
    <source>
        <dbReference type="ARBA" id="ARBA00022490"/>
    </source>
</evidence>
<evidence type="ECO:0000256" key="8">
    <source>
        <dbReference type="RuleBase" id="RU362005"/>
    </source>
</evidence>
<dbReference type="GeneID" id="43646494"/>
<dbReference type="PANTHER" id="PTHR11673">
    <property type="entry name" value="TRANSLATION INITIATION FACTOR 5A FAMILY MEMBER"/>
    <property type="match status" value="1"/>
</dbReference>
<accession>A0A5N6SQT9</accession>
<feature type="domain" description="Translation initiation factor 5A C-terminal" evidence="10">
    <location>
        <begin position="77"/>
        <end position="146"/>
    </location>
</feature>
<evidence type="ECO:0000313" key="12">
    <source>
        <dbReference type="Proteomes" id="UP000325672"/>
    </source>
</evidence>
<dbReference type="FunFam" id="2.30.30.30:FF:000007">
    <property type="entry name" value="Eukaryotic translation initiation factor 5A"/>
    <property type="match status" value="1"/>
</dbReference>
<evidence type="ECO:0000256" key="2">
    <source>
        <dbReference type="ARBA" id="ARBA00006016"/>
    </source>
</evidence>
<dbReference type="GO" id="GO:0045905">
    <property type="term" value="P:positive regulation of translational termination"/>
    <property type="evidence" value="ECO:0007669"/>
    <property type="project" value="UniProtKB-UniRule"/>
</dbReference>